<evidence type="ECO:0000256" key="2">
    <source>
        <dbReference type="SAM" id="SignalP"/>
    </source>
</evidence>
<evidence type="ECO:0000313" key="3">
    <source>
        <dbReference type="EMBL" id="THD65663.1"/>
    </source>
</evidence>
<feature type="compositionally biased region" description="Basic and acidic residues" evidence="1">
    <location>
        <begin position="42"/>
        <end position="56"/>
    </location>
</feature>
<dbReference type="AlphaFoldDB" id="A0A4S3LZ85"/>
<comment type="caution">
    <text evidence="3">The sequence shown here is derived from an EMBL/GenBank/DDBJ whole genome shotgun (WGS) entry which is preliminary data.</text>
</comment>
<proteinExistence type="predicted"/>
<evidence type="ECO:0000256" key="1">
    <source>
        <dbReference type="SAM" id="MobiDB-lite"/>
    </source>
</evidence>
<name>A0A4S3LZ85_9FLAO</name>
<accession>A0A4S3LZ85</accession>
<evidence type="ECO:0008006" key="5">
    <source>
        <dbReference type="Google" id="ProtNLM"/>
    </source>
</evidence>
<dbReference type="RefSeq" id="WP_136336947.1">
    <property type="nucleotide sequence ID" value="NZ_QXMP01000002.1"/>
</dbReference>
<dbReference type="EMBL" id="SSMC01000004">
    <property type="protein sequence ID" value="THD65663.1"/>
    <property type="molecule type" value="Genomic_DNA"/>
</dbReference>
<protein>
    <recommendedName>
        <fullName evidence="5">T9SS type A sorting domain-containing protein</fullName>
    </recommendedName>
</protein>
<feature type="chain" id="PRO_5020352397" description="T9SS type A sorting domain-containing protein" evidence="2">
    <location>
        <begin position="26"/>
        <end position="136"/>
    </location>
</feature>
<dbReference type="OrthoDB" id="955668at2"/>
<sequence>MMKKTIKISAALLLMVLTGTATLSAKEISNSTSSFESVNPVNDKEKKNSKEAEENRAGAPYFRYAGNQVSMNLLNLDRNPVHVQILDKRNRVLFTEVIKGENTIGKQFDFSDVSDGIYTIIIKDCENQFIKKVEKY</sequence>
<organism evidence="3 4">
    <name type="scientific">Robertkochia marina</name>
    <dbReference type="NCBI Taxonomy" id="1227945"/>
    <lineage>
        <taxon>Bacteria</taxon>
        <taxon>Pseudomonadati</taxon>
        <taxon>Bacteroidota</taxon>
        <taxon>Flavobacteriia</taxon>
        <taxon>Flavobacteriales</taxon>
        <taxon>Flavobacteriaceae</taxon>
        <taxon>Robertkochia</taxon>
    </lineage>
</organism>
<keyword evidence="2" id="KW-0732">Signal</keyword>
<evidence type="ECO:0000313" key="4">
    <source>
        <dbReference type="Proteomes" id="UP000305939"/>
    </source>
</evidence>
<feature type="region of interest" description="Disordered" evidence="1">
    <location>
        <begin position="33"/>
        <end position="57"/>
    </location>
</feature>
<dbReference type="Proteomes" id="UP000305939">
    <property type="component" value="Unassembled WGS sequence"/>
</dbReference>
<reference evidence="3 4" key="1">
    <citation type="submission" date="2019-04" db="EMBL/GenBank/DDBJ databases">
        <title>Draft genome sequence of Robertkochia marina CC-AMO-30D.</title>
        <authorList>
            <person name="Hameed A."/>
            <person name="Lin S.-Y."/>
            <person name="Shahina M."/>
            <person name="Lai W.-A."/>
            <person name="Young C.-C."/>
        </authorList>
    </citation>
    <scope>NUCLEOTIDE SEQUENCE [LARGE SCALE GENOMIC DNA]</scope>
    <source>
        <strain evidence="3 4">CC-AMO-30D</strain>
    </source>
</reference>
<feature type="signal peptide" evidence="2">
    <location>
        <begin position="1"/>
        <end position="25"/>
    </location>
</feature>
<keyword evidence="4" id="KW-1185">Reference proteome</keyword>
<gene>
    <name evidence="3" type="ORF">E7Z59_13805</name>
</gene>